<evidence type="ECO:0000313" key="4">
    <source>
        <dbReference type="Proteomes" id="UP000222542"/>
    </source>
</evidence>
<dbReference type="OrthoDB" id="551431at2759"/>
<dbReference type="Gene3D" id="3.30.420.10">
    <property type="entry name" value="Ribonuclease H-like superfamily/Ribonuclease H"/>
    <property type="match status" value="1"/>
</dbReference>
<proteinExistence type="predicted"/>
<accession>A0A1U8F0V4</accession>
<dbReference type="Gramene" id="PHT65602">
    <property type="protein sequence ID" value="PHT65602"/>
    <property type="gene ID" value="T459_30027"/>
</dbReference>
<dbReference type="GO" id="GO:0005634">
    <property type="term" value="C:nucleus"/>
    <property type="evidence" value="ECO:0000318"/>
    <property type="project" value="GO_Central"/>
</dbReference>
<dbReference type="GO" id="GO:0004523">
    <property type="term" value="F:RNA-DNA hybrid ribonuclease activity"/>
    <property type="evidence" value="ECO:0007669"/>
    <property type="project" value="InterPro"/>
</dbReference>
<gene>
    <name evidence="3" type="ORF">T459_30027</name>
</gene>
<dbReference type="SMR" id="A0A1U8F2B4"/>
<dbReference type="InterPro" id="IPR044730">
    <property type="entry name" value="RNase_H-like_dom_plant"/>
</dbReference>
<organism evidence="3 4">
    <name type="scientific">Capsicum annuum</name>
    <name type="common">Capsicum pepper</name>
    <dbReference type="NCBI Taxonomy" id="4072"/>
    <lineage>
        <taxon>Eukaryota</taxon>
        <taxon>Viridiplantae</taxon>
        <taxon>Streptophyta</taxon>
        <taxon>Embryophyta</taxon>
        <taxon>Tracheophyta</taxon>
        <taxon>Spermatophyta</taxon>
        <taxon>Magnoliopsida</taxon>
        <taxon>eudicotyledons</taxon>
        <taxon>Gunneridae</taxon>
        <taxon>Pentapetalae</taxon>
        <taxon>asterids</taxon>
        <taxon>lamiids</taxon>
        <taxon>Solanales</taxon>
        <taxon>Solanaceae</taxon>
        <taxon>Solanoideae</taxon>
        <taxon>Capsiceae</taxon>
        <taxon>Capsicum</taxon>
    </lineage>
</organism>
<dbReference type="Proteomes" id="UP000222542">
    <property type="component" value="Unassembled WGS sequence"/>
</dbReference>
<dbReference type="CDD" id="cd06222">
    <property type="entry name" value="RNase_H_like"/>
    <property type="match status" value="1"/>
</dbReference>
<evidence type="ECO:0000313" key="3">
    <source>
        <dbReference type="EMBL" id="PHT65602.1"/>
    </source>
</evidence>
<feature type="domain" description="SRR1-like" evidence="1">
    <location>
        <begin position="60"/>
        <end position="226"/>
    </location>
</feature>
<dbReference type="InterPro" id="IPR012942">
    <property type="entry name" value="SRR1-like"/>
</dbReference>
<comment type="caution">
    <text evidence="3">The sequence shown here is derived from an EMBL/GenBank/DDBJ whole genome shotgun (WGS) entry which is preliminary data.</text>
</comment>
<dbReference type="KEGG" id="cann:107849738"/>
<dbReference type="PANTHER" id="PTHR28626">
    <property type="entry name" value="SRR1-LIKE PROTEIN"/>
    <property type="match status" value="1"/>
</dbReference>
<evidence type="ECO:0008006" key="5">
    <source>
        <dbReference type="Google" id="ProtNLM"/>
    </source>
</evidence>
<reference evidence="3 4" key="1">
    <citation type="journal article" date="2014" name="Nat. Genet.">
        <title>Genome sequence of the hot pepper provides insights into the evolution of pungency in Capsicum species.</title>
        <authorList>
            <person name="Kim S."/>
            <person name="Park M."/>
            <person name="Yeom S.I."/>
            <person name="Kim Y.M."/>
            <person name="Lee J.M."/>
            <person name="Lee H.A."/>
            <person name="Seo E."/>
            <person name="Choi J."/>
            <person name="Cheong K."/>
            <person name="Kim K.T."/>
            <person name="Jung K."/>
            <person name="Lee G.W."/>
            <person name="Oh S.K."/>
            <person name="Bae C."/>
            <person name="Kim S.B."/>
            <person name="Lee H.Y."/>
            <person name="Kim S.Y."/>
            <person name="Kim M.S."/>
            <person name="Kang B.C."/>
            <person name="Jo Y.D."/>
            <person name="Yang H.B."/>
            <person name="Jeong H.J."/>
            <person name="Kang W.H."/>
            <person name="Kwon J.K."/>
            <person name="Shin C."/>
            <person name="Lim J.Y."/>
            <person name="Park J.H."/>
            <person name="Huh J.H."/>
            <person name="Kim J.S."/>
            <person name="Kim B.D."/>
            <person name="Cohen O."/>
            <person name="Paran I."/>
            <person name="Suh M.C."/>
            <person name="Lee S.B."/>
            <person name="Kim Y.K."/>
            <person name="Shin Y."/>
            <person name="Noh S.J."/>
            <person name="Park J."/>
            <person name="Seo Y.S."/>
            <person name="Kwon S.Y."/>
            <person name="Kim H.A."/>
            <person name="Park J.M."/>
            <person name="Kim H.J."/>
            <person name="Choi S.B."/>
            <person name="Bosland P.W."/>
            <person name="Reeves G."/>
            <person name="Jo S.H."/>
            <person name="Lee B.W."/>
            <person name="Cho H.T."/>
            <person name="Choi H.S."/>
            <person name="Lee M.S."/>
            <person name="Yu Y."/>
            <person name="Do Choi Y."/>
            <person name="Park B.S."/>
            <person name="van Deynze A."/>
            <person name="Ashrafi H."/>
            <person name="Hill T."/>
            <person name="Kim W.T."/>
            <person name="Pai H.S."/>
            <person name="Ahn H.K."/>
            <person name="Yeam I."/>
            <person name="Giovannoni J.J."/>
            <person name="Rose J.K."/>
            <person name="Sorensen I."/>
            <person name="Lee S.J."/>
            <person name="Kim R.W."/>
            <person name="Choi I.Y."/>
            <person name="Choi B.S."/>
            <person name="Lim J.S."/>
            <person name="Lee Y.H."/>
            <person name="Choi D."/>
        </authorList>
    </citation>
    <scope>NUCLEOTIDE SEQUENCE [LARGE SCALE GENOMIC DNA]</scope>
    <source>
        <strain evidence="4">cv. CM334</strain>
    </source>
</reference>
<dbReference type="Pfam" id="PF07985">
    <property type="entry name" value="SRR1"/>
    <property type="match status" value="1"/>
</dbReference>
<accession>A0A1U8F2B4</accession>
<dbReference type="OMA" id="NDTAMRW"/>
<dbReference type="GO" id="GO:0003676">
    <property type="term" value="F:nucleic acid binding"/>
    <property type="evidence" value="ECO:0007669"/>
    <property type="project" value="InterPro"/>
</dbReference>
<dbReference type="AlphaFoldDB" id="A0A1U8F2B4"/>
<keyword evidence="4" id="KW-1185">Reference proteome</keyword>
<evidence type="ECO:0000259" key="1">
    <source>
        <dbReference type="Pfam" id="PF07985"/>
    </source>
</evidence>
<dbReference type="GO" id="GO:0005737">
    <property type="term" value="C:cytoplasm"/>
    <property type="evidence" value="ECO:0000318"/>
    <property type="project" value="GO_Central"/>
</dbReference>
<dbReference type="PANTHER" id="PTHR28626:SF4">
    <property type="entry name" value="PROTEIN SENSITIVITY TO RED LIGHT REDUCED 1-LIKE"/>
    <property type="match status" value="1"/>
</dbReference>
<dbReference type="InterPro" id="IPR036397">
    <property type="entry name" value="RNaseH_sf"/>
</dbReference>
<dbReference type="EMBL" id="AYRZ02000012">
    <property type="protein sequence ID" value="PHT65602.1"/>
    <property type="molecule type" value="Genomic_DNA"/>
</dbReference>
<protein>
    <recommendedName>
        <fullName evidence="5">SRR1-like domain-containing protein</fullName>
    </recommendedName>
</protein>
<evidence type="ECO:0000259" key="2">
    <source>
        <dbReference type="Pfam" id="PF13456"/>
    </source>
</evidence>
<dbReference type="Pfam" id="PF13456">
    <property type="entry name" value="RVT_3"/>
    <property type="match status" value="1"/>
</dbReference>
<name>A0A1U8F2B4_CAPAN</name>
<sequence length="424" mass="48591">MDFCENMESNVEFHIKDEAKRLLKEIELVKKNVENSKFYAGMRLDLKENDIIQKDFLRLLGSHKQFQVVIYGLGSTEYSFRSQFQLAVALLLKQDFSNWIDNIEIYDPCMSPADIIVFEKLGLEVLTVDENCKRTAQIPTIFYMPNPLCDLVGNLLGANWSSSCLNQISLLTNSFHNTLAITSQSSPTLEAELCFKRILEFTTEIDIKTGDNQMYADLFSGFAWHFFDVDPTTDIDKPGWYWLDIQRHLEEEFLEDMQGDMTGEELAEYSGNYRGTRRLRYKASPPPPGWIKLNIYGIGTKDHQPGRYSGIFKDEKGVCFDSYRGDINVEDNVIAGLEALRLGLTRCMEAKPIAQKLIVESDNAILVHYVNGLAEPNETTMCRLKEIFDLLDANKVCVVHHYIYEEANEAARDLAQRVEYPNSE</sequence>
<feature type="domain" description="RNase H type-1" evidence="2">
    <location>
        <begin position="300"/>
        <end position="417"/>
    </location>
</feature>
<reference evidence="3 4" key="2">
    <citation type="journal article" date="2017" name="Genome Biol.">
        <title>New reference genome sequences of hot pepper reveal the massive evolution of plant disease-resistance genes by retroduplication.</title>
        <authorList>
            <person name="Kim S."/>
            <person name="Park J."/>
            <person name="Yeom S.I."/>
            <person name="Kim Y.M."/>
            <person name="Seo E."/>
            <person name="Kim K.T."/>
            <person name="Kim M.S."/>
            <person name="Lee J.M."/>
            <person name="Cheong K."/>
            <person name="Shin H.S."/>
            <person name="Kim S.B."/>
            <person name="Han K."/>
            <person name="Lee J."/>
            <person name="Park M."/>
            <person name="Lee H.A."/>
            <person name="Lee H.Y."/>
            <person name="Lee Y."/>
            <person name="Oh S."/>
            <person name="Lee J.H."/>
            <person name="Choi E."/>
            <person name="Choi E."/>
            <person name="Lee S.E."/>
            <person name="Jeon J."/>
            <person name="Kim H."/>
            <person name="Choi G."/>
            <person name="Song H."/>
            <person name="Lee J."/>
            <person name="Lee S.C."/>
            <person name="Kwon J.K."/>
            <person name="Lee H.Y."/>
            <person name="Koo N."/>
            <person name="Hong Y."/>
            <person name="Kim R.W."/>
            <person name="Kang W.H."/>
            <person name="Huh J.H."/>
            <person name="Kang B.C."/>
            <person name="Yang T.J."/>
            <person name="Lee Y.H."/>
            <person name="Bennetzen J.L."/>
            <person name="Choi D."/>
        </authorList>
    </citation>
    <scope>NUCLEOTIDE SEQUENCE [LARGE SCALE GENOMIC DNA]</scope>
    <source>
        <strain evidence="4">cv. CM334</strain>
    </source>
</reference>
<dbReference type="InterPro" id="IPR002156">
    <property type="entry name" value="RNaseH_domain"/>
</dbReference>
<dbReference type="InterPro" id="IPR040044">
    <property type="entry name" value="SRR1L"/>
</dbReference>